<evidence type="ECO:0000313" key="2">
    <source>
        <dbReference type="EMBL" id="MBX70095.1"/>
    </source>
</evidence>
<reference evidence="2" key="1">
    <citation type="submission" date="2018-02" db="EMBL/GenBank/DDBJ databases">
        <title>Rhizophora mucronata_Transcriptome.</title>
        <authorList>
            <person name="Meera S.P."/>
            <person name="Sreeshan A."/>
            <person name="Augustine A."/>
        </authorList>
    </citation>
    <scope>NUCLEOTIDE SEQUENCE</scope>
    <source>
        <tissue evidence="2">Leaf</tissue>
    </source>
</reference>
<keyword evidence="1" id="KW-0472">Membrane</keyword>
<evidence type="ECO:0000256" key="1">
    <source>
        <dbReference type="SAM" id="Phobius"/>
    </source>
</evidence>
<dbReference type="AlphaFoldDB" id="A0A2P2QT17"/>
<name>A0A2P2QT17_RHIMU</name>
<dbReference type="EMBL" id="GGEC01089611">
    <property type="protein sequence ID" value="MBX70095.1"/>
    <property type="molecule type" value="Transcribed_RNA"/>
</dbReference>
<accession>A0A2P2QT17</accession>
<sequence>MIPSCIPRTQERIRCLCFVFLSSSLFLGCPSLINVWVEIG</sequence>
<organism evidence="2">
    <name type="scientific">Rhizophora mucronata</name>
    <name type="common">Asiatic mangrove</name>
    <dbReference type="NCBI Taxonomy" id="61149"/>
    <lineage>
        <taxon>Eukaryota</taxon>
        <taxon>Viridiplantae</taxon>
        <taxon>Streptophyta</taxon>
        <taxon>Embryophyta</taxon>
        <taxon>Tracheophyta</taxon>
        <taxon>Spermatophyta</taxon>
        <taxon>Magnoliopsida</taxon>
        <taxon>eudicotyledons</taxon>
        <taxon>Gunneridae</taxon>
        <taxon>Pentapetalae</taxon>
        <taxon>rosids</taxon>
        <taxon>fabids</taxon>
        <taxon>Malpighiales</taxon>
        <taxon>Rhizophoraceae</taxon>
        <taxon>Rhizophora</taxon>
    </lineage>
</organism>
<proteinExistence type="predicted"/>
<keyword evidence="1" id="KW-1133">Transmembrane helix</keyword>
<keyword evidence="1" id="KW-0812">Transmembrane</keyword>
<feature type="transmembrane region" description="Helical" evidence="1">
    <location>
        <begin position="16"/>
        <end position="37"/>
    </location>
</feature>
<protein>
    <submittedName>
        <fullName evidence="2">Pectinesterase inhibitor</fullName>
    </submittedName>
</protein>